<dbReference type="Proteomes" id="UP000225740">
    <property type="component" value="Unassembled WGS sequence"/>
</dbReference>
<dbReference type="Pfam" id="PF07676">
    <property type="entry name" value="PD40"/>
    <property type="match status" value="2"/>
</dbReference>
<protein>
    <submittedName>
        <fullName evidence="5">TolB protein</fullName>
    </submittedName>
</protein>
<dbReference type="GeneID" id="90611083"/>
<gene>
    <name evidence="5" type="ORF">CEE69_24430</name>
</gene>
<dbReference type="InterPro" id="IPR011042">
    <property type="entry name" value="6-blade_b-propeller_TolB-like"/>
</dbReference>
<dbReference type="AlphaFoldDB" id="A0A2G1W153"/>
<dbReference type="RefSeq" id="WP_099263251.1">
    <property type="nucleotide sequence ID" value="NZ_NIZW01000023.1"/>
</dbReference>
<proteinExistence type="predicted"/>
<feature type="domain" description="DUF1581" evidence="2">
    <location>
        <begin position="401"/>
        <end position="484"/>
    </location>
</feature>
<sequence length="1174" mass="130098">MQLAKRASVTMRLSFIAAVVVALGCHQSVAFGQRTDEATLLSASAANEELDSGVSISKLDEHVRESLFGSDLFADNVLEIRRLASNLPAEERLQFLVDWILPSQSLESFRVSGASPPTNPSPAVQKDAAFEPHQAHVVSPVFDALLLAKQQGKLDELRRRVVSVVPRSPNDGRSRQAMLALIDLEMGNEAGAEESIASLHELTSKVKDHSLAELWPAALVAHRGTPQFAQSRVLGELVSYLYQTCVVRKRADLPHSFVSQIRRTRTEMYGRQLVSTDEAFRKIYDSSADYSQQWIPIRLANAMMRGNGDASAQWILDKTGAVSKHGGSHNEYLAFTTPLQGDYGIEVDLRVNDPGQVLAAGRIVGPSYRNNRFRSGILTWGIEDVELSQPFTKLDRWIHYRSTLSGNTQTVHLNGRHVQQESVAPNAAPWIAMRSWHQATAEFRNVHIGDTPEIPSEVSLLTSHGLSGWTDYYGGSLAQYKGQWKRVDTGRGDTMIVSPEREDLDQSYHESLLRYFRPLMAGDRVEFEFYYDPGKVSAHPALDRLAFLITSDGVAEHWITDGPFDRSKLRPDNITVVSDYQRHEGKLPLKPSQWNHLELQLVNDAVQISLNDQLVYERPLDSESDRTFGLFHFADREELRAKALTLRGNWPTQLPETQSLADPIPHRLQMELADLASVFSHDFRDEAGTNRYFNAKTLQNSGNANTTGEGLRLSATSLGPWKQLGANPQFSMRGDFDVVAEFSQAIVPESGELARAAVTITLDDPLSRKLMMASGYSMDHGKNLLGSINLNYPDGTRRYSSGRSSCESNSGKLRIARRKEQIYFLFAEKGSNTWRLIHQEKGSTGDVPLGGIQLICIIKGKATTSATWNNISLRAEEMMVSPSPDLKPVLSVVRVDGTELRDLAKPSEALLHVGSPVWSPDGTQIAYDQQAGTTLTARLMRVEKSGGDPVDLGFGSMPTFSPDGTQIAFSAARQGVGIMDADGTNRTILDPSGWGIQWSPVPNRLAYSKGGSLFVWDLNKSTSKSILQGPDATRYSYVYWNMSWSPDGKKIAIKGRRRDNSGDEIAVVTLSSPARLRVIDTPAKVGGDMSWSSDSRHLLFPMQVIESKRNQLHFVDVESPGVPKIWPNQPIDRQISGVDLSRDGKWLAITARPDPRVVPWQNQSEPSSNPLSSR</sequence>
<dbReference type="PANTHER" id="PTHR32161">
    <property type="entry name" value="DPP6 N-TERMINAL DOMAIN-LIKE PROTEIN"/>
    <property type="match status" value="1"/>
</dbReference>
<dbReference type="Pfam" id="PF07619">
    <property type="entry name" value="DUF1581"/>
    <property type="match status" value="1"/>
</dbReference>
<evidence type="ECO:0000313" key="6">
    <source>
        <dbReference type="Proteomes" id="UP000225740"/>
    </source>
</evidence>
<dbReference type="InterPro" id="IPR022660">
    <property type="entry name" value="DUF1581"/>
</dbReference>
<name>A0A2G1W153_9BACT</name>
<feature type="domain" description="DUF1583" evidence="4">
    <location>
        <begin position="505"/>
        <end position="653"/>
    </location>
</feature>
<comment type="caution">
    <text evidence="5">The sequence shown here is derived from an EMBL/GenBank/DDBJ whole genome shotgun (WGS) entry which is preliminary data.</text>
</comment>
<dbReference type="PANTHER" id="PTHR32161:SF8">
    <property type="entry name" value="DPP6 N-TERMINAL DOMAIN-LIKE PROTEIN"/>
    <property type="match status" value="1"/>
</dbReference>
<dbReference type="Pfam" id="PF07622">
    <property type="entry name" value="DUF1583"/>
    <property type="match status" value="1"/>
</dbReference>
<keyword evidence="1" id="KW-0732">Signal</keyword>
<dbReference type="Gene3D" id="2.120.10.30">
    <property type="entry name" value="TolB, C-terminal domain"/>
    <property type="match status" value="2"/>
</dbReference>
<evidence type="ECO:0000259" key="2">
    <source>
        <dbReference type="Pfam" id="PF07619"/>
    </source>
</evidence>
<dbReference type="Pfam" id="PF20407">
    <property type="entry name" value="DUF1583_N"/>
    <property type="match status" value="1"/>
</dbReference>
<feature type="domain" description="DUF1583" evidence="3">
    <location>
        <begin position="658"/>
        <end position="898"/>
    </location>
</feature>
<evidence type="ECO:0000256" key="1">
    <source>
        <dbReference type="SAM" id="SignalP"/>
    </source>
</evidence>
<dbReference type="PROSITE" id="PS51257">
    <property type="entry name" value="PROKAR_LIPOPROTEIN"/>
    <property type="match status" value="1"/>
</dbReference>
<dbReference type="EMBL" id="NIZW01000023">
    <property type="protein sequence ID" value="PHQ32752.1"/>
    <property type="molecule type" value="Genomic_DNA"/>
</dbReference>
<dbReference type="OrthoDB" id="269409at2"/>
<feature type="chain" id="PRO_5013544898" evidence="1">
    <location>
        <begin position="23"/>
        <end position="1174"/>
    </location>
</feature>
<organism evidence="5 6">
    <name type="scientific">Rhodopirellula bahusiensis</name>
    <dbReference type="NCBI Taxonomy" id="2014065"/>
    <lineage>
        <taxon>Bacteria</taxon>
        <taxon>Pseudomonadati</taxon>
        <taxon>Planctomycetota</taxon>
        <taxon>Planctomycetia</taxon>
        <taxon>Pirellulales</taxon>
        <taxon>Pirellulaceae</taxon>
        <taxon>Rhodopirellula</taxon>
    </lineage>
</organism>
<accession>A0A2G1W153</accession>
<evidence type="ECO:0000259" key="3">
    <source>
        <dbReference type="Pfam" id="PF07622"/>
    </source>
</evidence>
<dbReference type="InterPro" id="IPR011475">
    <property type="entry name" value="DUF1583"/>
</dbReference>
<evidence type="ECO:0000259" key="4">
    <source>
        <dbReference type="Pfam" id="PF20407"/>
    </source>
</evidence>
<dbReference type="InterPro" id="IPR011659">
    <property type="entry name" value="WD40"/>
</dbReference>
<feature type="signal peptide" evidence="1">
    <location>
        <begin position="1"/>
        <end position="22"/>
    </location>
</feature>
<evidence type="ECO:0000313" key="5">
    <source>
        <dbReference type="EMBL" id="PHQ32752.1"/>
    </source>
</evidence>
<dbReference type="InterPro" id="IPR046518">
    <property type="entry name" value="DUF1583_N"/>
</dbReference>
<dbReference type="SUPFAM" id="SSF82171">
    <property type="entry name" value="DPP6 N-terminal domain-like"/>
    <property type="match status" value="1"/>
</dbReference>
<reference evidence="5 6" key="1">
    <citation type="submission" date="2017-06" db="EMBL/GenBank/DDBJ databases">
        <title>Description of Rhodopirellula bahusiensis sp. nov.</title>
        <authorList>
            <person name="Kizina J."/>
            <person name="Harder J."/>
        </authorList>
    </citation>
    <scope>NUCLEOTIDE SEQUENCE [LARGE SCALE GENOMIC DNA]</scope>
    <source>
        <strain evidence="5 6">SWK21</strain>
    </source>
</reference>
<keyword evidence="6" id="KW-1185">Reference proteome</keyword>